<feature type="compositionally biased region" description="Low complexity" evidence="1">
    <location>
        <begin position="1420"/>
        <end position="1433"/>
    </location>
</feature>
<feature type="compositionally biased region" description="Low complexity" evidence="1">
    <location>
        <begin position="618"/>
        <end position="631"/>
    </location>
</feature>
<feature type="compositionally biased region" description="Basic and acidic residues" evidence="1">
    <location>
        <begin position="48"/>
        <end position="57"/>
    </location>
</feature>
<feature type="compositionally biased region" description="Polar residues" evidence="1">
    <location>
        <begin position="590"/>
        <end position="599"/>
    </location>
</feature>
<feature type="compositionally biased region" description="Low complexity" evidence="1">
    <location>
        <begin position="928"/>
        <end position="961"/>
    </location>
</feature>
<feature type="region of interest" description="Disordered" evidence="1">
    <location>
        <begin position="482"/>
        <end position="652"/>
    </location>
</feature>
<feature type="compositionally biased region" description="Low complexity" evidence="1">
    <location>
        <begin position="1565"/>
        <end position="1578"/>
    </location>
</feature>
<feature type="compositionally biased region" description="Low complexity" evidence="1">
    <location>
        <begin position="562"/>
        <end position="587"/>
    </location>
</feature>
<feature type="compositionally biased region" description="Low complexity" evidence="1">
    <location>
        <begin position="198"/>
        <end position="209"/>
    </location>
</feature>
<feature type="compositionally biased region" description="Low complexity" evidence="1">
    <location>
        <begin position="320"/>
        <end position="343"/>
    </location>
</feature>
<feature type="compositionally biased region" description="Polar residues" evidence="1">
    <location>
        <begin position="269"/>
        <end position="278"/>
    </location>
</feature>
<evidence type="ECO:0000313" key="2">
    <source>
        <dbReference type="EMBL" id="KAK7198387.1"/>
    </source>
</evidence>
<name>A0AAW0EZE5_9TRYP</name>
<evidence type="ECO:0000313" key="3">
    <source>
        <dbReference type="Proteomes" id="UP001430356"/>
    </source>
</evidence>
<feature type="region of interest" description="Disordered" evidence="1">
    <location>
        <begin position="1075"/>
        <end position="1138"/>
    </location>
</feature>
<feature type="compositionally biased region" description="Low complexity" evidence="1">
    <location>
        <begin position="255"/>
        <end position="268"/>
    </location>
</feature>
<feature type="region of interest" description="Disordered" evidence="1">
    <location>
        <begin position="254"/>
        <end position="441"/>
    </location>
</feature>
<feature type="compositionally biased region" description="Low complexity" evidence="1">
    <location>
        <begin position="1462"/>
        <end position="1476"/>
    </location>
</feature>
<feature type="region of interest" description="Disordered" evidence="1">
    <location>
        <begin position="1396"/>
        <end position="1482"/>
    </location>
</feature>
<feature type="compositionally biased region" description="Low complexity" evidence="1">
    <location>
        <begin position="1176"/>
        <end position="1193"/>
    </location>
</feature>
<feature type="compositionally biased region" description="Polar residues" evidence="1">
    <location>
        <begin position="72"/>
        <end position="88"/>
    </location>
</feature>
<evidence type="ECO:0000256" key="1">
    <source>
        <dbReference type="SAM" id="MobiDB-lite"/>
    </source>
</evidence>
<feature type="compositionally biased region" description="Low complexity" evidence="1">
    <location>
        <begin position="1283"/>
        <end position="1302"/>
    </location>
</feature>
<comment type="caution">
    <text evidence="2">The sequence shown here is derived from an EMBL/GenBank/DDBJ whole genome shotgun (WGS) entry which is preliminary data.</text>
</comment>
<dbReference type="EMBL" id="JAECZO010000147">
    <property type="protein sequence ID" value="KAK7198387.1"/>
    <property type="molecule type" value="Genomic_DNA"/>
</dbReference>
<feature type="compositionally biased region" description="Low complexity" evidence="1">
    <location>
        <begin position="1007"/>
        <end position="1048"/>
    </location>
</feature>
<feature type="region of interest" description="Disordered" evidence="1">
    <location>
        <begin position="174"/>
        <end position="238"/>
    </location>
</feature>
<feature type="compositionally biased region" description="Low complexity" evidence="1">
    <location>
        <begin position="530"/>
        <end position="544"/>
    </location>
</feature>
<keyword evidence="3" id="KW-1185">Reference proteome</keyword>
<reference evidence="2 3" key="1">
    <citation type="journal article" date="2021" name="MBio">
        <title>A New Model Trypanosomatid, Novymonas esmeraldas: Genomic Perception of Its 'Candidatus Pandoraea novymonadis' Endosymbiont.</title>
        <authorList>
            <person name="Zakharova A."/>
            <person name="Saura A."/>
            <person name="Butenko A."/>
            <person name="Podesvova L."/>
            <person name="Warmusova S."/>
            <person name="Kostygov A.Y."/>
            <person name="Nenarokova A."/>
            <person name="Lukes J."/>
            <person name="Opperdoes F.R."/>
            <person name="Yurchenko V."/>
        </authorList>
    </citation>
    <scope>NUCLEOTIDE SEQUENCE [LARGE SCALE GENOMIC DNA]</scope>
    <source>
        <strain evidence="2 3">E262AT.01</strain>
    </source>
</reference>
<feature type="region of interest" description="Disordered" evidence="1">
    <location>
        <begin position="1156"/>
        <end position="1253"/>
    </location>
</feature>
<feature type="compositionally biased region" description="Basic residues" evidence="1">
    <location>
        <begin position="1201"/>
        <end position="1210"/>
    </location>
</feature>
<feature type="compositionally biased region" description="Basic and acidic residues" evidence="1">
    <location>
        <begin position="1082"/>
        <end position="1097"/>
    </location>
</feature>
<feature type="region of interest" description="Disordered" evidence="1">
    <location>
        <begin position="1275"/>
        <end position="1373"/>
    </location>
</feature>
<dbReference type="Proteomes" id="UP001430356">
    <property type="component" value="Unassembled WGS sequence"/>
</dbReference>
<feature type="compositionally biased region" description="Low complexity" evidence="1">
    <location>
        <begin position="99"/>
        <end position="111"/>
    </location>
</feature>
<feature type="compositionally biased region" description="Gly residues" evidence="1">
    <location>
        <begin position="1049"/>
        <end position="1060"/>
    </location>
</feature>
<feature type="compositionally biased region" description="Gly residues" evidence="1">
    <location>
        <begin position="918"/>
        <end position="927"/>
    </location>
</feature>
<organism evidence="2 3">
    <name type="scientific">Novymonas esmeraldas</name>
    <dbReference type="NCBI Taxonomy" id="1808958"/>
    <lineage>
        <taxon>Eukaryota</taxon>
        <taxon>Discoba</taxon>
        <taxon>Euglenozoa</taxon>
        <taxon>Kinetoplastea</taxon>
        <taxon>Metakinetoplastina</taxon>
        <taxon>Trypanosomatida</taxon>
        <taxon>Trypanosomatidae</taxon>
        <taxon>Novymonas</taxon>
    </lineage>
</organism>
<accession>A0AAW0EZE5</accession>
<feature type="compositionally biased region" description="Low complexity" evidence="1">
    <location>
        <begin position="350"/>
        <end position="360"/>
    </location>
</feature>
<proteinExistence type="predicted"/>
<gene>
    <name evidence="2" type="ORF">NESM_000798100</name>
</gene>
<feature type="region of interest" description="Disordered" evidence="1">
    <location>
        <begin position="793"/>
        <end position="1062"/>
    </location>
</feature>
<protein>
    <submittedName>
        <fullName evidence="2">Uncharacterized protein</fullName>
    </submittedName>
</protein>
<sequence length="1613" mass="164774">MGNDLSSVQGGGNRNVEAWSEARARRLERRLSSPLGRGGDTVPPAVHLHGDARHAAEDASYPTSSSSSSRSPTMESAHTTHNTTSSKPRSPHRTSALGSAPSESSTAPATMATAAAPLTEQEQDQLLRHRQRQLQKRTQYSRYAHQMRHGDGALSPSRLGSGVDFIVANEFFSHSDHDSSNSGGDGGDGNDDLRSTRSSSSSKSSSSKSRATGSDAAASAAAAAEGQQSVPYRAGRSLGRRLTQEEMLERRLQRETAVVPGAPAVGPVSSTNTTTALPTSARVPPVSVTEHRRTTSATTRLMDKHAAAPTTSAVGDNVRTPALTSSSDSSAATHSKRSSATSGRRGGSGASSPSASAASGWRKRLMLPVTNSNRRSAGDVVANTTSATAGPRRAREEATHAPHHSKDSDAHPRHQPHPPDSPRGSAHRRTTTAAAASSPTTATAPLTALDVDALLSGTDASVTKDALRSMTNAELSRLDFSAQKARKLPRTAERRGTDSTSPYLSRAGASGSSERGEYGSFMRMTNTPLRGPSSPQQRQQQSVDDGVRWSVGRDGGGGHSTPMRASASPAQPSRPPSSNRTSSFFRRLLNSDQSDSAGSTLHRVPLQRLFGGSRENGSKTGESAAAGTAATRVVDTKHNHRRPKRTGSVSGSYDIRGAVSNDFLADIDGTNDYPALYGDGGEKSRDGGIGHSTASMRETACLAASAGGAASRRSFGSLFAGSHADSTSSLVSLAPPPAWVGDYVGAGLASTSKERAPATPRAGAGDAVDASACLVTAAWHAQQQADRHRAAYTPLGQASPSPSPGAPSYFASVTPEGSDGVPRLTISISPTPPCDVVATAWDQRRGGRPAVAAGSAVHRTATAPQSAMLPPPHRRNMGASLPVSDNRSTRNTGGGADGRRRRDGGVGSGSFVSSNSSGHGGGGGGLGSDSSHSGSSSSSENSNSRSSSSSSSTSPDVSVSVFVKSARAKPPPPSSHWTATTEAKNRRGGGGGVGLGHPSAMTRERNSSSARAVAPAASAFLATAAAAAAAAPTAAGAPTTPKKPSSSSSGGGGGGSGGGAVATAAAGPILIPVLTSSSDAAHPTRADSKDFILRPDRSASGQVRRSGDEQQQQQQQQKQRRSSTRSHSSTARHRSSFSFSSDSLLYGKACGRLAKAAAAAVAANSNSAERRRRGSTSDGDSAASLSASSVSASRRGDSSSHRRRDRHPPHSQRSETSVHRHSRRRGGEAVTSSDRKREMRSRHNLLGGDSELGSMVAGLDDLLLGHSGRNVSDTYAAGCPRTGSSSSSSMAPSSRNSSVSVGSGSGGVGAGSIRALRKKAAKARDLSTSSSVDSETSGRGHSHSTALPLPPPHLSDNAPATRPHLLVTSNSSGGTTTGGACGMTLASFQLHHAADMSSSDDLGSDRAANSGGYRVHGDFTTTAHAQRQQHQQRVTSLPSHAGYAGELTAGGKDTAMPPPRSPAGAQGGAAAAGPPGLRHNYPSSVARLDTAAGVTVSVPLPKVNGAEAHARRSASATTIAGPHAVLHRGSGGGGGGSSSNNNNGSVGGVGLPHLEDMTGDGDGGAPATAAASLLNAPSRDSSQKRRRPTTQSFTPWSVDMNRFKALQEKVEGS</sequence>
<feature type="compositionally biased region" description="Low complexity" evidence="1">
    <location>
        <begin position="1327"/>
        <end position="1337"/>
    </location>
</feature>
<feature type="compositionally biased region" description="Basic and acidic residues" evidence="1">
    <location>
        <begin position="393"/>
        <end position="412"/>
    </location>
</feature>
<feature type="region of interest" description="Disordered" evidence="1">
    <location>
        <begin position="1507"/>
        <end position="1598"/>
    </location>
</feature>
<feature type="region of interest" description="Disordered" evidence="1">
    <location>
        <begin position="29"/>
        <end position="111"/>
    </location>
</feature>
<feature type="compositionally biased region" description="Low complexity" evidence="1">
    <location>
        <begin position="1156"/>
        <end position="1167"/>
    </location>
</feature>
<feature type="compositionally biased region" description="Low complexity" evidence="1">
    <location>
        <begin position="431"/>
        <end position="441"/>
    </location>
</feature>
<feature type="compositionally biased region" description="Basic residues" evidence="1">
    <location>
        <begin position="1118"/>
        <end position="1135"/>
    </location>
</feature>